<protein>
    <recommendedName>
        <fullName evidence="10">Kinetochore protein NDC80</fullName>
    </recommendedName>
</protein>
<dbReference type="InterPro" id="IPR038273">
    <property type="entry name" value="Ndc80_sf"/>
</dbReference>
<dbReference type="AlphaFoldDB" id="A0A9P5Z8X5"/>
<gene>
    <name evidence="14" type="ORF">BDN70DRAFT_904085</name>
</gene>
<keyword evidence="5 10" id="KW-0995">Kinetochore</keyword>
<evidence type="ECO:0000259" key="13">
    <source>
        <dbReference type="Pfam" id="PF03801"/>
    </source>
</evidence>
<keyword evidence="8 10" id="KW-0131">Cell cycle</keyword>
<feature type="coiled-coil region" evidence="11">
    <location>
        <begin position="257"/>
        <end position="402"/>
    </location>
</feature>
<comment type="subcellular location">
    <subcellularLocation>
        <location evidence="10">Chromosome</location>
        <location evidence="10">Centromere</location>
        <location evidence="10">Kinetochore</location>
    </subcellularLocation>
    <subcellularLocation>
        <location evidence="10">Nucleus</location>
    </subcellularLocation>
</comment>
<comment type="subunit">
    <text evidence="10">Component of the NDC80 complex.</text>
</comment>
<evidence type="ECO:0000256" key="5">
    <source>
        <dbReference type="ARBA" id="ARBA00022838"/>
    </source>
</evidence>
<evidence type="ECO:0000313" key="15">
    <source>
        <dbReference type="Proteomes" id="UP000807469"/>
    </source>
</evidence>
<evidence type="ECO:0000256" key="12">
    <source>
        <dbReference type="SAM" id="MobiDB-lite"/>
    </source>
</evidence>
<keyword evidence="3 10" id="KW-0132">Cell division</keyword>
<evidence type="ECO:0000256" key="11">
    <source>
        <dbReference type="SAM" id="Coils"/>
    </source>
</evidence>
<evidence type="ECO:0000313" key="14">
    <source>
        <dbReference type="EMBL" id="KAF9483807.1"/>
    </source>
</evidence>
<dbReference type="Gene3D" id="1.10.418.30">
    <property type="entry name" value="Ncd80 complex, Ncd80 subunit"/>
    <property type="match status" value="1"/>
</dbReference>
<name>A0A9P5Z8X5_9AGAR</name>
<keyword evidence="4 10" id="KW-0498">Mitosis</keyword>
<dbReference type="PANTHER" id="PTHR10643:SF2">
    <property type="entry name" value="KINETOCHORE PROTEIN NDC80 HOMOLOG"/>
    <property type="match status" value="1"/>
</dbReference>
<dbReference type="GO" id="GO:0031262">
    <property type="term" value="C:Ndc80 complex"/>
    <property type="evidence" value="ECO:0007669"/>
    <property type="project" value="UniProtKB-UniRule"/>
</dbReference>
<feature type="compositionally biased region" description="Polar residues" evidence="12">
    <location>
        <begin position="49"/>
        <end position="66"/>
    </location>
</feature>
<comment type="caution">
    <text evidence="14">The sequence shown here is derived from an EMBL/GenBank/DDBJ whole genome shotgun (WGS) entry which is preliminary data.</text>
</comment>
<dbReference type="EMBL" id="MU155150">
    <property type="protein sequence ID" value="KAF9483807.1"/>
    <property type="molecule type" value="Genomic_DNA"/>
</dbReference>
<evidence type="ECO:0000256" key="1">
    <source>
        <dbReference type="ARBA" id="ARBA00007050"/>
    </source>
</evidence>
<keyword evidence="6 11" id="KW-0175">Coiled coil</keyword>
<evidence type="ECO:0000256" key="9">
    <source>
        <dbReference type="ARBA" id="ARBA00023328"/>
    </source>
</evidence>
<proteinExistence type="inferred from homology"/>
<dbReference type="Pfam" id="PF03801">
    <property type="entry name" value="Ndc80_HEC"/>
    <property type="match status" value="1"/>
</dbReference>
<evidence type="ECO:0000256" key="3">
    <source>
        <dbReference type="ARBA" id="ARBA00022618"/>
    </source>
</evidence>
<feature type="coiled-coil region" evidence="11">
    <location>
        <begin position="471"/>
        <end position="544"/>
    </location>
</feature>
<keyword evidence="15" id="KW-1185">Reference proteome</keyword>
<evidence type="ECO:0000256" key="6">
    <source>
        <dbReference type="ARBA" id="ARBA00023054"/>
    </source>
</evidence>
<feature type="region of interest" description="Disordered" evidence="12">
    <location>
        <begin position="49"/>
        <end position="69"/>
    </location>
</feature>
<dbReference type="Proteomes" id="UP000807469">
    <property type="component" value="Unassembled WGS sequence"/>
</dbReference>
<evidence type="ECO:0000256" key="8">
    <source>
        <dbReference type="ARBA" id="ARBA00023306"/>
    </source>
</evidence>
<dbReference type="OrthoDB" id="7459479at2759"/>
<reference evidence="14" key="1">
    <citation type="submission" date="2020-11" db="EMBL/GenBank/DDBJ databases">
        <authorList>
            <consortium name="DOE Joint Genome Institute"/>
            <person name="Ahrendt S."/>
            <person name="Riley R."/>
            <person name="Andreopoulos W."/>
            <person name="Labutti K."/>
            <person name="Pangilinan J."/>
            <person name="Ruiz-Duenas F.J."/>
            <person name="Barrasa J.M."/>
            <person name="Sanchez-Garcia M."/>
            <person name="Camarero S."/>
            <person name="Miyauchi S."/>
            <person name="Serrano A."/>
            <person name="Linde D."/>
            <person name="Babiker R."/>
            <person name="Drula E."/>
            <person name="Ayuso-Fernandez I."/>
            <person name="Pacheco R."/>
            <person name="Padilla G."/>
            <person name="Ferreira P."/>
            <person name="Barriuso J."/>
            <person name="Kellner H."/>
            <person name="Castanera R."/>
            <person name="Alfaro M."/>
            <person name="Ramirez L."/>
            <person name="Pisabarro A.G."/>
            <person name="Kuo A."/>
            <person name="Tritt A."/>
            <person name="Lipzen A."/>
            <person name="He G."/>
            <person name="Yan M."/>
            <person name="Ng V."/>
            <person name="Cullen D."/>
            <person name="Martin F."/>
            <person name="Rosso M.-N."/>
            <person name="Henrissat B."/>
            <person name="Hibbett D."/>
            <person name="Martinez A.T."/>
            <person name="Grigoriev I.V."/>
        </authorList>
    </citation>
    <scope>NUCLEOTIDE SEQUENCE</scope>
    <source>
        <strain evidence="14">CIRM-BRFM 674</strain>
    </source>
</reference>
<dbReference type="InterPro" id="IPR055260">
    <property type="entry name" value="Ndc80_CH"/>
</dbReference>
<evidence type="ECO:0000256" key="2">
    <source>
        <dbReference type="ARBA" id="ARBA00022454"/>
    </source>
</evidence>
<keyword evidence="2 10" id="KW-0158">Chromosome</keyword>
<evidence type="ECO:0000256" key="4">
    <source>
        <dbReference type="ARBA" id="ARBA00022776"/>
    </source>
</evidence>
<evidence type="ECO:0000256" key="7">
    <source>
        <dbReference type="ARBA" id="ARBA00023242"/>
    </source>
</evidence>
<evidence type="ECO:0000256" key="10">
    <source>
        <dbReference type="RuleBase" id="RU368072"/>
    </source>
</evidence>
<dbReference type="GO" id="GO:0051301">
    <property type="term" value="P:cell division"/>
    <property type="evidence" value="ECO:0007669"/>
    <property type="project" value="UniProtKB-UniRule"/>
</dbReference>
<comment type="function">
    <text evidence="10">Acts as a component of the essential kinetochore-associated NDC80 complex, which is required for chromosome segregation and spindle checkpoint activity.</text>
</comment>
<organism evidence="14 15">
    <name type="scientific">Pholiota conissans</name>
    <dbReference type="NCBI Taxonomy" id="109636"/>
    <lineage>
        <taxon>Eukaryota</taxon>
        <taxon>Fungi</taxon>
        <taxon>Dikarya</taxon>
        <taxon>Basidiomycota</taxon>
        <taxon>Agaricomycotina</taxon>
        <taxon>Agaricomycetes</taxon>
        <taxon>Agaricomycetidae</taxon>
        <taxon>Agaricales</taxon>
        <taxon>Agaricineae</taxon>
        <taxon>Strophariaceae</taxon>
        <taxon>Pholiota</taxon>
    </lineage>
</organism>
<dbReference type="GO" id="GO:0051315">
    <property type="term" value="P:attachment of mitotic spindle microtubules to kinetochore"/>
    <property type="evidence" value="ECO:0007669"/>
    <property type="project" value="UniProtKB-UniRule"/>
</dbReference>
<comment type="similarity">
    <text evidence="1 10">Belongs to the NDC80/HEC1 family.</text>
</comment>
<keyword evidence="7 10" id="KW-0539">Nucleus</keyword>
<dbReference type="InterPro" id="IPR005550">
    <property type="entry name" value="Kinetochore_Ndc80"/>
</dbReference>
<keyword evidence="9 10" id="KW-0137">Centromere</keyword>
<accession>A0A9P5Z8X5</accession>
<dbReference type="PANTHER" id="PTHR10643">
    <property type="entry name" value="KINETOCHORE PROTEIN NDC80"/>
    <property type="match status" value="1"/>
</dbReference>
<sequence>MPSTLKKPSMNLRMSLAGPAMRAPNPPVPMSNPRQSIMRSQNLNPLLQSTSKSNYGRTPLNNSVRRGSTWGGAIMAQPSAAQQQKDNRPLRDRPYQAKMRQDVYNYLNESGFEISMQTLTSMQGKDYRAIFDTLVLTLDSYHPFRDGARFEEEFIPALKALRYPFAHQIDPKWLAAVASPHSWPYLLGVLHWLVELCKIRNEYLLSGHPTIQDPARVPEEFDDPFDHKALAFQYQEETYTLWLDLQDDFAEWNQIMEEKYQRRNERVQAELDQQAEKLNNINAEYKRLKSSAPMVEELKQRNDQLQKDWDKLKKILKRYEDRRDGLVEQVAIEKAELFKGGELLESLKAELDKLGETVKTQNLTPEEVNKMTTDRETLTRNLEDLKQKIAETHKTVMSLEVKVTNRAAAVEEALDTYTNMLSALELFPNPPEPWQDIDLTLELNSASSNPQHLLVGLDIKKVIKPTLSSVAETKRLERSALENESVKVNNELDQLTTECKNLDYELGILAKSATTLNEQADDMRDAAQQAAQLASAKITHMEREIAQARTSAMASGLGVKSQLQALQFSYKEQVEKVSRLKEDTVRAILKNSQEIAIFKQEVSRHLQELRDFAEAE</sequence>
<dbReference type="GO" id="GO:0005634">
    <property type="term" value="C:nucleus"/>
    <property type="evidence" value="ECO:0007669"/>
    <property type="project" value="UniProtKB-SubCell"/>
</dbReference>
<feature type="domain" description="Kinetochore protein Ndc80 CH" evidence="13">
    <location>
        <begin position="74"/>
        <end position="202"/>
    </location>
</feature>